<name>A0A1G7BK85_9PROT</name>
<dbReference type="Proteomes" id="UP000199412">
    <property type="component" value="Unassembled WGS sequence"/>
</dbReference>
<gene>
    <name evidence="1" type="ORF">SAMN05421720_10573</name>
</gene>
<dbReference type="AlphaFoldDB" id="A0A1G7BK85"/>
<dbReference type="RefSeq" id="WP_092784989.1">
    <property type="nucleotide sequence ID" value="NZ_FNAP01000005.1"/>
</dbReference>
<reference evidence="1 2" key="1">
    <citation type="submission" date="2016-10" db="EMBL/GenBank/DDBJ databases">
        <authorList>
            <person name="de Groot N.N."/>
        </authorList>
    </citation>
    <scope>NUCLEOTIDE SEQUENCE [LARGE SCALE GENOMIC DNA]</scope>
    <source>
        <strain evidence="1 2">ATCC 700224</strain>
    </source>
</reference>
<accession>A0A1G7BK85</accession>
<evidence type="ECO:0000313" key="2">
    <source>
        <dbReference type="Proteomes" id="UP000199412"/>
    </source>
</evidence>
<dbReference type="EMBL" id="FNAP01000005">
    <property type="protein sequence ID" value="SDE27469.1"/>
    <property type="molecule type" value="Genomic_DNA"/>
</dbReference>
<keyword evidence="2" id="KW-1185">Reference proteome</keyword>
<sequence>MRPPVPMMPIDDLDVEQVDDVARHANDDVKRTMAQAAWTRLRQVELDADTLGGRELSFLVSCAREVLERRWGRFDC</sequence>
<organism evidence="1 2">
    <name type="scientific">Rhodospira trueperi</name>
    <dbReference type="NCBI Taxonomy" id="69960"/>
    <lineage>
        <taxon>Bacteria</taxon>
        <taxon>Pseudomonadati</taxon>
        <taxon>Pseudomonadota</taxon>
        <taxon>Alphaproteobacteria</taxon>
        <taxon>Rhodospirillales</taxon>
        <taxon>Rhodospirillaceae</taxon>
        <taxon>Rhodospira</taxon>
    </lineage>
</organism>
<protein>
    <submittedName>
        <fullName evidence="1">Uncharacterized protein</fullName>
    </submittedName>
</protein>
<proteinExistence type="predicted"/>
<evidence type="ECO:0000313" key="1">
    <source>
        <dbReference type="EMBL" id="SDE27469.1"/>
    </source>
</evidence>